<evidence type="ECO:0000313" key="3">
    <source>
        <dbReference type="EMBL" id="KAE8277627.1"/>
    </source>
</evidence>
<dbReference type="Pfam" id="PF20700">
    <property type="entry name" value="Mutator"/>
    <property type="match status" value="1"/>
</dbReference>
<dbReference type="Proteomes" id="UP000424527">
    <property type="component" value="Unassembled WGS sequence"/>
</dbReference>
<dbReference type="PANTHER" id="PTHR31751:SF42">
    <property type="entry name" value="PROTEIN CBG10204"/>
    <property type="match status" value="1"/>
</dbReference>
<evidence type="ECO:0000256" key="1">
    <source>
        <dbReference type="SAM" id="MobiDB-lite"/>
    </source>
</evidence>
<protein>
    <recommendedName>
        <fullName evidence="2">Mutator-like transposase domain-containing protein</fullName>
    </recommendedName>
</protein>
<feature type="domain" description="Mutator-like transposase" evidence="2">
    <location>
        <begin position="2"/>
        <end position="92"/>
    </location>
</feature>
<comment type="caution">
    <text evidence="3">The sequence shown here is derived from an EMBL/GenBank/DDBJ whole genome shotgun (WGS) entry which is preliminary data.</text>
</comment>
<evidence type="ECO:0000259" key="2">
    <source>
        <dbReference type="Pfam" id="PF20700"/>
    </source>
</evidence>
<sequence length="233" mass="26019">MEKRLIWSLQYLEQSGVKVASLVTDRHSQVQKSIRAQKPDIDHFYDVWHLCKALTKKVDALSKEKDHHRRKPDVYTSQSRILDIQRAEREALINRTEELCTAERRRTNAVMERLGLNIQQKPFYPPEAAGSPRGRPTIIPSSPCGAGPQTPEGSYKEGGGGDVHGQRLLQPINIYQLSGQSHSHRADLNPVYSDSFSNATLYAFSSTSSSSSSSTQETCVPSPCDVVGPQCRR</sequence>
<evidence type="ECO:0000313" key="4">
    <source>
        <dbReference type="Proteomes" id="UP000424527"/>
    </source>
</evidence>
<reference evidence="3 4" key="1">
    <citation type="submission" date="2019-07" db="EMBL/GenBank/DDBJ databases">
        <title>Chromosome genome assembly for large yellow croaker.</title>
        <authorList>
            <person name="Xiao S."/>
        </authorList>
    </citation>
    <scope>NUCLEOTIDE SEQUENCE [LARGE SCALE GENOMIC DNA]</scope>
    <source>
        <strain evidence="3">JMULYC20181020</strain>
        <tissue evidence="3">Muscle</tissue>
    </source>
</reference>
<keyword evidence="4" id="KW-1185">Reference proteome</keyword>
<dbReference type="InterPro" id="IPR049012">
    <property type="entry name" value="Mutator_transp_dom"/>
</dbReference>
<name>A0A6G0HEH0_LARCR</name>
<dbReference type="EMBL" id="REGW02000368">
    <property type="protein sequence ID" value="KAE8277627.1"/>
    <property type="molecule type" value="Genomic_DNA"/>
</dbReference>
<dbReference type="AlphaFoldDB" id="A0A6G0HEH0"/>
<proteinExistence type="predicted"/>
<gene>
    <name evidence="3" type="ORF">D5F01_LYC24383</name>
</gene>
<organism evidence="3 4">
    <name type="scientific">Larimichthys crocea</name>
    <name type="common">Large yellow croaker</name>
    <name type="synonym">Pseudosciaena crocea</name>
    <dbReference type="NCBI Taxonomy" id="215358"/>
    <lineage>
        <taxon>Eukaryota</taxon>
        <taxon>Metazoa</taxon>
        <taxon>Chordata</taxon>
        <taxon>Craniata</taxon>
        <taxon>Vertebrata</taxon>
        <taxon>Euteleostomi</taxon>
        <taxon>Actinopterygii</taxon>
        <taxon>Neopterygii</taxon>
        <taxon>Teleostei</taxon>
        <taxon>Neoteleostei</taxon>
        <taxon>Acanthomorphata</taxon>
        <taxon>Eupercaria</taxon>
        <taxon>Sciaenidae</taxon>
        <taxon>Larimichthys</taxon>
    </lineage>
</organism>
<accession>A0A6G0HEH0</accession>
<dbReference type="PANTHER" id="PTHR31751">
    <property type="entry name" value="SI:CH211-108C17.2-RELATED-RELATED"/>
    <property type="match status" value="1"/>
</dbReference>
<feature type="region of interest" description="Disordered" evidence="1">
    <location>
        <begin position="122"/>
        <end position="160"/>
    </location>
</feature>